<organism evidence="2 3">
    <name type="scientific">Echinococcus granulosus</name>
    <name type="common">Hydatid tapeworm</name>
    <dbReference type="NCBI Taxonomy" id="6210"/>
    <lineage>
        <taxon>Eukaryota</taxon>
        <taxon>Metazoa</taxon>
        <taxon>Spiralia</taxon>
        <taxon>Lophotrochozoa</taxon>
        <taxon>Platyhelminthes</taxon>
        <taxon>Cestoda</taxon>
        <taxon>Eucestoda</taxon>
        <taxon>Cyclophyllidea</taxon>
        <taxon>Taeniidae</taxon>
        <taxon>Echinococcus</taxon>
        <taxon>Echinococcus granulosus group</taxon>
    </lineage>
</organism>
<accession>W6V8J6</accession>
<keyword evidence="1" id="KW-0812">Transmembrane</keyword>
<dbReference type="CTD" id="36338015"/>
<feature type="transmembrane region" description="Helical" evidence="1">
    <location>
        <begin position="47"/>
        <end position="64"/>
    </location>
</feature>
<evidence type="ECO:0000313" key="2">
    <source>
        <dbReference type="EMBL" id="EUB62859.1"/>
    </source>
</evidence>
<name>W6V8J6_ECHGR</name>
<gene>
    <name evidence="2" type="ORF">EGR_02300</name>
</gene>
<keyword evidence="1" id="KW-0472">Membrane</keyword>
<dbReference type="GeneID" id="36338015"/>
<comment type="caution">
    <text evidence="2">The sequence shown here is derived from an EMBL/GenBank/DDBJ whole genome shotgun (WGS) entry which is preliminary data.</text>
</comment>
<dbReference type="AlphaFoldDB" id="W6V8J6"/>
<evidence type="ECO:0000313" key="3">
    <source>
        <dbReference type="Proteomes" id="UP000019149"/>
    </source>
</evidence>
<dbReference type="RefSeq" id="XP_024354055.1">
    <property type="nucleotide sequence ID" value="XM_024491549.1"/>
</dbReference>
<proteinExistence type="predicted"/>
<dbReference type="EMBL" id="APAU02000010">
    <property type="protein sequence ID" value="EUB62859.1"/>
    <property type="molecule type" value="Genomic_DNA"/>
</dbReference>
<keyword evidence="3" id="KW-1185">Reference proteome</keyword>
<evidence type="ECO:0000256" key="1">
    <source>
        <dbReference type="SAM" id="Phobius"/>
    </source>
</evidence>
<dbReference type="KEGG" id="egl:EGR_02300"/>
<keyword evidence="1" id="KW-1133">Transmembrane helix</keyword>
<sequence length="215" mass="25133">MILRLDFYQRLNMFFCNSIILLYQNCKSITAIENSPAKQELPLQNDYFVFYEVLLLIAVHEFIFTVKNLMAFSCLYMYTICFLRLNLTIEERLSLTFRNKSTALDHIPKYLVKFGIILKGQNSTLLMVIVVPFGHYLLLARSHGILENLNTFKMHSNATTLRLCYCIDSKDTISSLKISTNEEVFFAFYKEEVLFICQKHMIRKDKCDVDANPCI</sequence>
<protein>
    <submittedName>
        <fullName evidence="2">Uncharacterized protein</fullName>
    </submittedName>
</protein>
<reference evidence="2 3" key="1">
    <citation type="journal article" date="2013" name="Nat. Genet.">
        <title>The genome of the hydatid tapeworm Echinococcus granulosus.</title>
        <authorList>
            <person name="Zheng H."/>
            <person name="Zhang W."/>
            <person name="Zhang L."/>
            <person name="Zhang Z."/>
            <person name="Li J."/>
            <person name="Lu G."/>
            <person name="Zhu Y."/>
            <person name="Wang Y."/>
            <person name="Huang Y."/>
            <person name="Liu J."/>
            <person name="Kang H."/>
            <person name="Chen J."/>
            <person name="Wang L."/>
            <person name="Chen A."/>
            <person name="Yu S."/>
            <person name="Gao Z."/>
            <person name="Jin L."/>
            <person name="Gu W."/>
            <person name="Wang Z."/>
            <person name="Zhao L."/>
            <person name="Shi B."/>
            <person name="Wen H."/>
            <person name="Lin R."/>
            <person name="Jones M.K."/>
            <person name="Brejova B."/>
            <person name="Vinar T."/>
            <person name="Zhao G."/>
            <person name="McManus D.P."/>
            <person name="Chen Z."/>
            <person name="Zhou Y."/>
            <person name="Wang S."/>
        </authorList>
    </citation>
    <scope>NUCLEOTIDE SEQUENCE [LARGE SCALE GENOMIC DNA]</scope>
</reference>
<dbReference type="Proteomes" id="UP000019149">
    <property type="component" value="Unassembled WGS sequence"/>
</dbReference>
<feature type="transmembrane region" description="Helical" evidence="1">
    <location>
        <begin position="70"/>
        <end position="89"/>
    </location>
</feature>